<sequence length="561" mass="61697">MVMIWIFLYAINLVDAQPSTNFAPNPNWRKPEIHTSQEERIAIAKAGIDKALSLFVVDGQTQIAASAPWKNYGAAGRLYALMAQFDSWTNQTIYKEQLLKYFAQSEELYSGFRRGYGIAAAKAYTIYSDPAFLAYAQTSWTTGKSFTLSEKDLRAGVIPFKNVSIKETCAQLPMAGGTFWITLSSDPYVNSLATASYLLMTALLLEITNDTMYLDSAIETETFYYNHLQNTRGTLLDGIHADGCTISDRSHPANEGLMIEGLAILSSFTKNETINQHFFTVLEGTLFNPDWHTFDGIINADTKTISAERVGQYIVRGLTAFCHRNSTPSEIRTYVRGYLGVQYNAVVDYARDQGSDIYGPSWIGPPSSSFSLDNQTNALTALVASIPDMQEMSSGTGGSHPDPPSGSPSASSGQSSNAGAIIGSVVGSLVFLAFVIVLSLYVIRRKTRNQVSHTDLGPVAVPYSITEKTPGMNEIRRQKFEQLHPAVIFQQSSESSRASSVPETVTETSAYMSSETDTLGNLPTATLVRLVNARLQPGHWREDEVLPEYATERSEGSRRRL</sequence>
<keyword evidence="2" id="KW-0812">Transmembrane</keyword>
<protein>
    <recommendedName>
        <fullName evidence="6">Glycoside hydrolase family 76 protein</fullName>
    </recommendedName>
</protein>
<dbReference type="EMBL" id="JAYKXP010000073">
    <property type="protein sequence ID" value="KAK7030970.1"/>
    <property type="molecule type" value="Genomic_DNA"/>
</dbReference>
<evidence type="ECO:0000256" key="1">
    <source>
        <dbReference type="SAM" id="MobiDB-lite"/>
    </source>
</evidence>
<evidence type="ECO:0008006" key="6">
    <source>
        <dbReference type="Google" id="ProtNLM"/>
    </source>
</evidence>
<dbReference type="Pfam" id="PF03663">
    <property type="entry name" value="Glyco_hydro_76"/>
    <property type="match status" value="1"/>
</dbReference>
<dbReference type="InterPro" id="IPR053169">
    <property type="entry name" value="MUG_Protein"/>
</dbReference>
<feature type="region of interest" description="Disordered" evidence="1">
    <location>
        <begin position="390"/>
        <end position="414"/>
    </location>
</feature>
<reference evidence="4 5" key="1">
    <citation type="submission" date="2024-01" db="EMBL/GenBank/DDBJ databases">
        <title>A draft genome for a cacao thread blight-causing isolate of Paramarasmius palmivorus.</title>
        <authorList>
            <person name="Baruah I.K."/>
            <person name="Bukari Y."/>
            <person name="Amoako-Attah I."/>
            <person name="Meinhardt L.W."/>
            <person name="Bailey B.A."/>
            <person name="Cohen S.P."/>
        </authorList>
    </citation>
    <scope>NUCLEOTIDE SEQUENCE [LARGE SCALE GENOMIC DNA]</scope>
    <source>
        <strain evidence="4 5">GH-12</strain>
    </source>
</reference>
<keyword evidence="2" id="KW-1133">Transmembrane helix</keyword>
<proteinExistence type="predicted"/>
<dbReference type="InterPro" id="IPR005198">
    <property type="entry name" value="Glyco_hydro_76"/>
</dbReference>
<dbReference type="SUPFAM" id="SSF48208">
    <property type="entry name" value="Six-hairpin glycosidases"/>
    <property type="match status" value="1"/>
</dbReference>
<keyword evidence="5" id="KW-1185">Reference proteome</keyword>
<feature type="transmembrane region" description="Helical" evidence="2">
    <location>
        <begin position="418"/>
        <end position="443"/>
    </location>
</feature>
<feature type="chain" id="PRO_5043900524" description="Glycoside hydrolase family 76 protein" evidence="3">
    <location>
        <begin position="17"/>
        <end position="561"/>
    </location>
</feature>
<organism evidence="4 5">
    <name type="scientific">Paramarasmius palmivorus</name>
    <dbReference type="NCBI Taxonomy" id="297713"/>
    <lineage>
        <taxon>Eukaryota</taxon>
        <taxon>Fungi</taxon>
        <taxon>Dikarya</taxon>
        <taxon>Basidiomycota</taxon>
        <taxon>Agaricomycotina</taxon>
        <taxon>Agaricomycetes</taxon>
        <taxon>Agaricomycetidae</taxon>
        <taxon>Agaricales</taxon>
        <taxon>Marasmiineae</taxon>
        <taxon>Marasmiaceae</taxon>
        <taxon>Paramarasmius</taxon>
    </lineage>
</organism>
<keyword evidence="2" id="KW-0472">Membrane</keyword>
<gene>
    <name evidence="4" type="ORF">VNI00_013918</name>
</gene>
<feature type="signal peptide" evidence="3">
    <location>
        <begin position="1"/>
        <end position="16"/>
    </location>
</feature>
<name>A0AAW0BUR1_9AGAR</name>
<evidence type="ECO:0000313" key="5">
    <source>
        <dbReference type="Proteomes" id="UP001383192"/>
    </source>
</evidence>
<keyword evidence="3" id="KW-0732">Signal</keyword>
<evidence type="ECO:0000256" key="3">
    <source>
        <dbReference type="SAM" id="SignalP"/>
    </source>
</evidence>
<evidence type="ECO:0000256" key="2">
    <source>
        <dbReference type="SAM" id="Phobius"/>
    </source>
</evidence>
<dbReference type="InterPro" id="IPR008928">
    <property type="entry name" value="6-hairpin_glycosidase_sf"/>
</dbReference>
<dbReference type="Proteomes" id="UP001383192">
    <property type="component" value="Unassembled WGS sequence"/>
</dbReference>
<dbReference type="PANTHER" id="PTHR47791:SF2">
    <property type="entry name" value="ENDO MANNANASE, GH76 FAMILY (EUROFUNG)"/>
    <property type="match status" value="1"/>
</dbReference>
<comment type="caution">
    <text evidence="4">The sequence shown here is derived from an EMBL/GenBank/DDBJ whole genome shotgun (WGS) entry which is preliminary data.</text>
</comment>
<dbReference type="AlphaFoldDB" id="A0AAW0BUR1"/>
<dbReference type="PANTHER" id="PTHR47791">
    <property type="entry name" value="MEIOTICALLY UP-REGULATED GENE 191 PROTEIN"/>
    <property type="match status" value="1"/>
</dbReference>
<dbReference type="GO" id="GO:0005975">
    <property type="term" value="P:carbohydrate metabolic process"/>
    <property type="evidence" value="ECO:0007669"/>
    <property type="project" value="InterPro"/>
</dbReference>
<accession>A0AAW0BUR1</accession>
<dbReference type="Gene3D" id="1.50.10.20">
    <property type="match status" value="1"/>
</dbReference>
<evidence type="ECO:0000313" key="4">
    <source>
        <dbReference type="EMBL" id="KAK7030970.1"/>
    </source>
</evidence>